<sequence>MADGRVARRGTLKKTDAQENSKSAQDKDFNYYSLYAGRRSTLAQGAPPTFVTGRL</sequence>
<evidence type="ECO:0000313" key="2">
    <source>
        <dbReference type="EMBL" id="SEC97274.1"/>
    </source>
</evidence>
<feature type="region of interest" description="Disordered" evidence="1">
    <location>
        <begin position="1"/>
        <end position="24"/>
    </location>
</feature>
<feature type="compositionally biased region" description="Basic and acidic residues" evidence="1">
    <location>
        <begin position="13"/>
        <end position="24"/>
    </location>
</feature>
<dbReference type="AlphaFoldDB" id="A0A1H4WXM5"/>
<dbReference type="Proteomes" id="UP000198982">
    <property type="component" value="Unassembled WGS sequence"/>
</dbReference>
<dbReference type="EMBL" id="FNTJ01000002">
    <property type="protein sequence ID" value="SEC97274.1"/>
    <property type="molecule type" value="Genomic_DNA"/>
</dbReference>
<keyword evidence="3" id="KW-1185">Reference proteome</keyword>
<gene>
    <name evidence="2" type="ORF">SAMN05216178_5629</name>
</gene>
<accession>A0A1H4WXM5</accession>
<name>A0A1H4WXM5_9PSED</name>
<organism evidence="2 3">
    <name type="scientific">Pseudomonas saponiphila</name>
    <dbReference type="NCBI Taxonomy" id="556534"/>
    <lineage>
        <taxon>Bacteria</taxon>
        <taxon>Pseudomonadati</taxon>
        <taxon>Pseudomonadota</taxon>
        <taxon>Gammaproteobacteria</taxon>
        <taxon>Pseudomonadales</taxon>
        <taxon>Pseudomonadaceae</taxon>
        <taxon>Pseudomonas</taxon>
    </lineage>
</organism>
<proteinExistence type="predicted"/>
<protein>
    <submittedName>
        <fullName evidence="2">Uncharacterized protein</fullName>
    </submittedName>
</protein>
<reference evidence="3" key="1">
    <citation type="submission" date="2016-10" db="EMBL/GenBank/DDBJ databases">
        <authorList>
            <person name="Varghese N."/>
            <person name="Submissions S."/>
        </authorList>
    </citation>
    <scope>NUCLEOTIDE SEQUENCE [LARGE SCALE GENOMIC DNA]</scope>
    <source>
        <strain evidence="3">DSM 9751</strain>
    </source>
</reference>
<evidence type="ECO:0000256" key="1">
    <source>
        <dbReference type="SAM" id="MobiDB-lite"/>
    </source>
</evidence>
<evidence type="ECO:0000313" key="3">
    <source>
        <dbReference type="Proteomes" id="UP000198982"/>
    </source>
</evidence>